<comment type="subcellular location">
    <subcellularLocation>
        <location evidence="1 5">Cell membrane</location>
        <topology evidence="1 5">Multi-pass membrane protein</topology>
    </subcellularLocation>
</comment>
<comment type="similarity">
    <text evidence="5">Belongs to the binding-protein-dependent transport system permease family.</text>
</comment>
<gene>
    <name evidence="7" type="ORF">C7450_112109</name>
</gene>
<dbReference type="PANTHER" id="PTHR43759:SF1">
    <property type="entry name" value="GLUCOSE IMPORT SYSTEM PERMEASE PROTEIN GLCT"/>
    <property type="match status" value="1"/>
</dbReference>
<dbReference type="EMBL" id="QJJK01000012">
    <property type="protein sequence ID" value="PXW54080.1"/>
    <property type="molecule type" value="Genomic_DNA"/>
</dbReference>
<dbReference type="InterPro" id="IPR035906">
    <property type="entry name" value="MetI-like_sf"/>
</dbReference>
<protein>
    <submittedName>
        <fullName evidence="7">Carbohydrate ABC transporter membrane protein 1 (CUT1 family)</fullName>
    </submittedName>
</protein>
<dbReference type="PANTHER" id="PTHR43759">
    <property type="entry name" value="TREHALOSE TRANSPORT SYSTEM PERMEASE PROTEIN SUGA"/>
    <property type="match status" value="1"/>
</dbReference>
<dbReference type="OrthoDB" id="3810889at2"/>
<keyword evidence="2 5" id="KW-0812">Transmembrane</keyword>
<dbReference type="InterPro" id="IPR052730">
    <property type="entry name" value="Sugar_ABC_transporter"/>
</dbReference>
<name>A0A2V3TXG0_9HYPH</name>
<dbReference type="PROSITE" id="PS50928">
    <property type="entry name" value="ABC_TM1"/>
    <property type="match status" value="1"/>
</dbReference>
<evidence type="ECO:0000256" key="3">
    <source>
        <dbReference type="ARBA" id="ARBA00022989"/>
    </source>
</evidence>
<dbReference type="CDD" id="cd06261">
    <property type="entry name" value="TM_PBP2"/>
    <property type="match status" value="1"/>
</dbReference>
<proteinExistence type="inferred from homology"/>
<sequence>MTTVRSRLLPYLLLAPSVAFLAALFLVPLIQTITLSFSEDGVPSLANYTRMVSDLNFGLAVRNTFLLVLTVVPIQIVMALAMAMMLQKLPRGRDVVLWIWTIPLGISDLAAGLVWLAILQDRGYLNSALYGLGLIDGPTAWLTYETPVALFFGVLVAEVWRATAIVLVILFAGLQLIPKEYKEAAEVFGARPWTTFVRITLPLLKPSLQTALILRTVLAFEVFAVVYAIGGTNFPVLVGEAYNWQRNYQNTGVAAAYAMLIVAISLGATVVFLWALRTKPEQQA</sequence>
<evidence type="ECO:0000313" key="7">
    <source>
        <dbReference type="EMBL" id="PXW54080.1"/>
    </source>
</evidence>
<feature type="transmembrane region" description="Helical" evidence="5">
    <location>
        <begin position="62"/>
        <end position="83"/>
    </location>
</feature>
<evidence type="ECO:0000256" key="5">
    <source>
        <dbReference type="RuleBase" id="RU363032"/>
    </source>
</evidence>
<keyword evidence="3 5" id="KW-1133">Transmembrane helix</keyword>
<dbReference type="Gene3D" id="1.10.3720.10">
    <property type="entry name" value="MetI-like"/>
    <property type="match status" value="1"/>
</dbReference>
<feature type="transmembrane region" description="Helical" evidence="5">
    <location>
        <begin position="95"/>
        <end position="118"/>
    </location>
</feature>
<dbReference type="AlphaFoldDB" id="A0A2V3TXG0"/>
<keyword evidence="5" id="KW-0813">Transport</keyword>
<evidence type="ECO:0000313" key="8">
    <source>
        <dbReference type="Proteomes" id="UP000248021"/>
    </source>
</evidence>
<dbReference type="InterPro" id="IPR000515">
    <property type="entry name" value="MetI-like"/>
</dbReference>
<accession>A0A2V3TXG0</accession>
<evidence type="ECO:0000256" key="4">
    <source>
        <dbReference type="ARBA" id="ARBA00023136"/>
    </source>
</evidence>
<feature type="transmembrane region" description="Helical" evidence="5">
    <location>
        <begin position="148"/>
        <end position="172"/>
    </location>
</feature>
<dbReference type="Proteomes" id="UP000248021">
    <property type="component" value="Unassembled WGS sequence"/>
</dbReference>
<feature type="transmembrane region" description="Helical" evidence="5">
    <location>
        <begin position="254"/>
        <end position="276"/>
    </location>
</feature>
<organism evidence="7 8">
    <name type="scientific">Chelatococcus asaccharovorans</name>
    <dbReference type="NCBI Taxonomy" id="28210"/>
    <lineage>
        <taxon>Bacteria</taxon>
        <taxon>Pseudomonadati</taxon>
        <taxon>Pseudomonadota</taxon>
        <taxon>Alphaproteobacteria</taxon>
        <taxon>Hyphomicrobiales</taxon>
        <taxon>Chelatococcaceae</taxon>
        <taxon>Chelatococcus</taxon>
    </lineage>
</organism>
<feature type="domain" description="ABC transmembrane type-1" evidence="6">
    <location>
        <begin position="61"/>
        <end position="272"/>
    </location>
</feature>
<keyword evidence="8" id="KW-1185">Reference proteome</keyword>
<dbReference type="RefSeq" id="WP_110377324.1">
    <property type="nucleotide sequence ID" value="NZ_JAHBRY010000002.1"/>
</dbReference>
<keyword evidence="4 5" id="KW-0472">Membrane</keyword>
<feature type="transmembrane region" description="Helical" evidence="5">
    <location>
        <begin position="212"/>
        <end position="234"/>
    </location>
</feature>
<dbReference type="Pfam" id="PF00528">
    <property type="entry name" value="BPD_transp_1"/>
    <property type="match status" value="1"/>
</dbReference>
<dbReference type="SUPFAM" id="SSF161098">
    <property type="entry name" value="MetI-like"/>
    <property type="match status" value="1"/>
</dbReference>
<comment type="caution">
    <text evidence="7">The sequence shown here is derived from an EMBL/GenBank/DDBJ whole genome shotgun (WGS) entry which is preliminary data.</text>
</comment>
<evidence type="ECO:0000256" key="2">
    <source>
        <dbReference type="ARBA" id="ARBA00022692"/>
    </source>
</evidence>
<evidence type="ECO:0000256" key="1">
    <source>
        <dbReference type="ARBA" id="ARBA00004651"/>
    </source>
</evidence>
<evidence type="ECO:0000259" key="6">
    <source>
        <dbReference type="PROSITE" id="PS50928"/>
    </source>
</evidence>
<dbReference type="GO" id="GO:0005886">
    <property type="term" value="C:plasma membrane"/>
    <property type="evidence" value="ECO:0007669"/>
    <property type="project" value="UniProtKB-SubCell"/>
</dbReference>
<reference evidence="7 8" key="1">
    <citation type="submission" date="2018-05" db="EMBL/GenBank/DDBJ databases">
        <title>Genomic Encyclopedia of Type Strains, Phase IV (KMG-IV): sequencing the most valuable type-strain genomes for metagenomic binning, comparative biology and taxonomic classification.</title>
        <authorList>
            <person name="Goeker M."/>
        </authorList>
    </citation>
    <scope>NUCLEOTIDE SEQUENCE [LARGE SCALE GENOMIC DNA]</scope>
    <source>
        <strain evidence="7 8">DSM 6462</strain>
    </source>
</reference>
<dbReference type="GO" id="GO:0055085">
    <property type="term" value="P:transmembrane transport"/>
    <property type="evidence" value="ECO:0007669"/>
    <property type="project" value="InterPro"/>
</dbReference>